<dbReference type="EMBL" id="JAANYN010000007">
    <property type="protein sequence ID" value="NHE58476.1"/>
    <property type="molecule type" value="Genomic_DNA"/>
</dbReference>
<proteinExistence type="predicted"/>
<keyword evidence="3" id="KW-1185">Reference proteome</keyword>
<comment type="caution">
    <text evidence="2">The sequence shown here is derived from an EMBL/GenBank/DDBJ whole genome shotgun (WGS) entry which is preliminary data.</text>
</comment>
<feature type="compositionally biased region" description="Polar residues" evidence="1">
    <location>
        <begin position="58"/>
        <end position="74"/>
    </location>
</feature>
<dbReference type="RefSeq" id="WP_166148905.1">
    <property type="nucleotide sequence ID" value="NZ_JAANYN010000007.1"/>
</dbReference>
<accession>A0ABX0H9E4</accession>
<evidence type="ECO:0000313" key="3">
    <source>
        <dbReference type="Proteomes" id="UP000649799"/>
    </source>
</evidence>
<dbReference type="Proteomes" id="UP000649799">
    <property type="component" value="Unassembled WGS sequence"/>
</dbReference>
<reference evidence="2 3" key="1">
    <citation type="submission" date="2020-03" db="EMBL/GenBank/DDBJ databases">
        <title>Cyclobacterium plantarum sp. nov., a marine bacterium isolated from a coastal-marine wetland.</title>
        <authorList>
            <person name="Sanchez-Porro C."/>
            <person name="Ventosa A."/>
            <person name="Amoozegar M."/>
        </authorList>
    </citation>
    <scope>NUCLEOTIDE SEQUENCE [LARGE SCALE GENOMIC DNA]</scope>
    <source>
        <strain evidence="2 3">GBPx2</strain>
    </source>
</reference>
<evidence type="ECO:0008006" key="4">
    <source>
        <dbReference type="Google" id="ProtNLM"/>
    </source>
</evidence>
<feature type="compositionally biased region" description="Basic and acidic residues" evidence="1">
    <location>
        <begin position="33"/>
        <end position="43"/>
    </location>
</feature>
<gene>
    <name evidence="2" type="ORF">G9Q97_16830</name>
</gene>
<organism evidence="2 3">
    <name type="scientific">Cyclobacterium plantarum</name>
    <dbReference type="NCBI Taxonomy" id="2716263"/>
    <lineage>
        <taxon>Bacteria</taxon>
        <taxon>Pseudomonadati</taxon>
        <taxon>Bacteroidota</taxon>
        <taxon>Cytophagia</taxon>
        <taxon>Cytophagales</taxon>
        <taxon>Cyclobacteriaceae</taxon>
        <taxon>Cyclobacterium</taxon>
    </lineage>
</organism>
<name>A0ABX0H9E4_9BACT</name>
<sequence length="74" mass="8626">MNYASSYLRNQIGMALVVIFCSLQWGCIEEEKPREQRSLRPVERPSVIRCNPERRKPNTNQTPSHNPSQKRLGE</sequence>
<evidence type="ECO:0000313" key="2">
    <source>
        <dbReference type="EMBL" id="NHE58476.1"/>
    </source>
</evidence>
<evidence type="ECO:0000256" key="1">
    <source>
        <dbReference type="SAM" id="MobiDB-lite"/>
    </source>
</evidence>
<protein>
    <recommendedName>
        <fullName evidence="4">Secreted protein</fullName>
    </recommendedName>
</protein>
<feature type="region of interest" description="Disordered" evidence="1">
    <location>
        <begin position="33"/>
        <end position="74"/>
    </location>
</feature>